<dbReference type="EMBL" id="OE179095">
    <property type="protein sequence ID" value="CAD7567443.1"/>
    <property type="molecule type" value="Genomic_DNA"/>
</dbReference>
<protein>
    <submittedName>
        <fullName evidence="1">(California timema) hypothetical protein</fullName>
    </submittedName>
</protein>
<sequence length="168" mass="18520">MCVYKLTHGQMPADIINSLLKPGLSIMAAPRGATLARSVVKEGSKWKVDAPTHAQLCASDGRQKKLVSFNLFSLSNPRLFSLILPLLLNSFSFISLSCSCLIVTIYGTHHESDFAERLYTAWVLQRSAAGEQKNKTDHGVWVVGIATIASPKQDESSESTRWIQGRRC</sequence>
<reference evidence="1" key="1">
    <citation type="submission" date="2020-11" db="EMBL/GenBank/DDBJ databases">
        <authorList>
            <person name="Tran Van P."/>
        </authorList>
    </citation>
    <scope>NUCLEOTIDE SEQUENCE</scope>
</reference>
<proteinExistence type="predicted"/>
<accession>A0A7R9IVD7</accession>
<evidence type="ECO:0000313" key="1">
    <source>
        <dbReference type="EMBL" id="CAD7567443.1"/>
    </source>
</evidence>
<dbReference type="AlphaFoldDB" id="A0A7R9IVD7"/>
<organism evidence="1">
    <name type="scientific">Timema californicum</name>
    <name type="common">California timema</name>
    <name type="synonym">Walking stick</name>
    <dbReference type="NCBI Taxonomy" id="61474"/>
    <lineage>
        <taxon>Eukaryota</taxon>
        <taxon>Metazoa</taxon>
        <taxon>Ecdysozoa</taxon>
        <taxon>Arthropoda</taxon>
        <taxon>Hexapoda</taxon>
        <taxon>Insecta</taxon>
        <taxon>Pterygota</taxon>
        <taxon>Neoptera</taxon>
        <taxon>Polyneoptera</taxon>
        <taxon>Phasmatodea</taxon>
        <taxon>Timematodea</taxon>
        <taxon>Timematoidea</taxon>
        <taxon>Timematidae</taxon>
        <taxon>Timema</taxon>
    </lineage>
</organism>
<name>A0A7R9IVD7_TIMCA</name>
<gene>
    <name evidence="1" type="ORF">TCMB3V08_LOCUS244</name>
</gene>